<gene>
    <name evidence="4" type="ORF">L798_06862</name>
</gene>
<dbReference type="InParanoid" id="A0A067R7L8"/>
<dbReference type="eggNOG" id="ENOG502S52F">
    <property type="taxonomic scope" value="Eukaryota"/>
</dbReference>
<dbReference type="PANTHER" id="PTHR10380">
    <property type="entry name" value="CUTICLE PROTEIN"/>
    <property type="match status" value="1"/>
</dbReference>
<accession>A0A067R7L8</accession>
<dbReference type="Proteomes" id="UP000027135">
    <property type="component" value="Unassembled WGS sequence"/>
</dbReference>
<feature type="chain" id="PRO_5001644850" evidence="3">
    <location>
        <begin position="17"/>
        <end position="196"/>
    </location>
</feature>
<dbReference type="OMA" id="GHSEPFQ"/>
<dbReference type="InterPro" id="IPR031311">
    <property type="entry name" value="CHIT_BIND_RR_consensus"/>
</dbReference>
<dbReference type="GO" id="GO:0008010">
    <property type="term" value="F:structural constituent of chitin-based larval cuticle"/>
    <property type="evidence" value="ECO:0007669"/>
    <property type="project" value="TreeGrafter"/>
</dbReference>
<sequence length="196" mass="20004">MKILVVFSAIVACAFAKPGLLAAGALGYAAPAIAAPVAYAAPVGYAAPVAYAAPATVSVRTQYHAQDVLGQASYGHAEPLQTHNAIQDAAGNKIGSFSYVSPEGQVLRTDYVADALGYRVASNALPVGPSLSVATHGAIVHRARRQILGHTPAATTPLVAPVAYAAPLSYHTAAVRPGILTNVVNTPGHAVSYRID</sequence>
<dbReference type="InterPro" id="IPR050468">
    <property type="entry name" value="Cuticle_Struct_Prot"/>
</dbReference>
<reference evidence="4 5" key="1">
    <citation type="journal article" date="2014" name="Nat. Commun.">
        <title>Molecular traces of alternative social organization in a termite genome.</title>
        <authorList>
            <person name="Terrapon N."/>
            <person name="Li C."/>
            <person name="Robertson H.M."/>
            <person name="Ji L."/>
            <person name="Meng X."/>
            <person name="Booth W."/>
            <person name="Chen Z."/>
            <person name="Childers C.P."/>
            <person name="Glastad K.M."/>
            <person name="Gokhale K."/>
            <person name="Gowin J."/>
            <person name="Gronenberg W."/>
            <person name="Hermansen R.A."/>
            <person name="Hu H."/>
            <person name="Hunt B.G."/>
            <person name="Huylmans A.K."/>
            <person name="Khalil S.M."/>
            <person name="Mitchell R.D."/>
            <person name="Munoz-Torres M.C."/>
            <person name="Mustard J.A."/>
            <person name="Pan H."/>
            <person name="Reese J.T."/>
            <person name="Scharf M.E."/>
            <person name="Sun F."/>
            <person name="Vogel H."/>
            <person name="Xiao J."/>
            <person name="Yang W."/>
            <person name="Yang Z."/>
            <person name="Yang Z."/>
            <person name="Zhou J."/>
            <person name="Zhu J."/>
            <person name="Brent C.S."/>
            <person name="Elsik C.G."/>
            <person name="Goodisman M.A."/>
            <person name="Liberles D.A."/>
            <person name="Roe R.M."/>
            <person name="Vargo E.L."/>
            <person name="Vilcinskas A."/>
            <person name="Wang J."/>
            <person name="Bornberg-Bauer E."/>
            <person name="Korb J."/>
            <person name="Zhang G."/>
            <person name="Liebig J."/>
        </authorList>
    </citation>
    <scope>NUCLEOTIDE SEQUENCE [LARGE SCALE GENOMIC DNA]</scope>
    <source>
        <tissue evidence="4">Whole organism</tissue>
    </source>
</reference>
<protein>
    <submittedName>
        <fullName evidence="4">Cuticle protein 7</fullName>
    </submittedName>
</protein>
<dbReference type="OrthoDB" id="6515429at2759"/>
<keyword evidence="5" id="KW-1185">Reference proteome</keyword>
<evidence type="ECO:0000256" key="3">
    <source>
        <dbReference type="SAM" id="SignalP"/>
    </source>
</evidence>
<dbReference type="EMBL" id="KK852652">
    <property type="protein sequence ID" value="KDR19385.1"/>
    <property type="molecule type" value="Genomic_DNA"/>
</dbReference>
<dbReference type="PANTHER" id="PTHR10380:SF236">
    <property type="entry name" value="PUPAL CUTICLE PROTEIN EDG-84A-LIKE PROTEIN"/>
    <property type="match status" value="1"/>
</dbReference>
<dbReference type="InterPro" id="IPR000618">
    <property type="entry name" value="Insect_cuticle"/>
</dbReference>
<dbReference type="GO" id="GO:0062129">
    <property type="term" value="C:chitin-based extracellular matrix"/>
    <property type="evidence" value="ECO:0007669"/>
    <property type="project" value="TreeGrafter"/>
</dbReference>
<feature type="signal peptide" evidence="3">
    <location>
        <begin position="1"/>
        <end position="16"/>
    </location>
</feature>
<evidence type="ECO:0000313" key="4">
    <source>
        <dbReference type="EMBL" id="KDR19385.1"/>
    </source>
</evidence>
<proteinExistence type="predicted"/>
<keyword evidence="3" id="KW-0732">Signal</keyword>
<dbReference type="PROSITE" id="PS51155">
    <property type="entry name" value="CHIT_BIND_RR_2"/>
    <property type="match status" value="1"/>
</dbReference>
<evidence type="ECO:0000256" key="1">
    <source>
        <dbReference type="ARBA" id="ARBA00022460"/>
    </source>
</evidence>
<dbReference type="PROSITE" id="PS00233">
    <property type="entry name" value="CHIT_BIND_RR_1"/>
    <property type="match status" value="1"/>
</dbReference>
<dbReference type="Pfam" id="PF00379">
    <property type="entry name" value="Chitin_bind_4"/>
    <property type="match status" value="1"/>
</dbReference>
<organism evidence="4 5">
    <name type="scientific">Zootermopsis nevadensis</name>
    <name type="common">Dampwood termite</name>
    <dbReference type="NCBI Taxonomy" id="136037"/>
    <lineage>
        <taxon>Eukaryota</taxon>
        <taxon>Metazoa</taxon>
        <taxon>Ecdysozoa</taxon>
        <taxon>Arthropoda</taxon>
        <taxon>Hexapoda</taxon>
        <taxon>Insecta</taxon>
        <taxon>Pterygota</taxon>
        <taxon>Neoptera</taxon>
        <taxon>Polyneoptera</taxon>
        <taxon>Dictyoptera</taxon>
        <taxon>Blattodea</taxon>
        <taxon>Blattoidea</taxon>
        <taxon>Termitoidae</taxon>
        <taxon>Termopsidae</taxon>
        <taxon>Zootermopsis</taxon>
    </lineage>
</organism>
<evidence type="ECO:0000313" key="5">
    <source>
        <dbReference type="Proteomes" id="UP000027135"/>
    </source>
</evidence>
<keyword evidence="1 2" id="KW-0193">Cuticle</keyword>
<evidence type="ECO:0000256" key="2">
    <source>
        <dbReference type="PROSITE-ProRule" id="PRU00497"/>
    </source>
</evidence>
<dbReference type="STRING" id="136037.A0A067R7L8"/>
<name>A0A067R7L8_ZOONE</name>
<dbReference type="AlphaFoldDB" id="A0A067R7L8"/>